<comment type="caution">
    <text evidence="1">The sequence shown here is derived from an EMBL/GenBank/DDBJ whole genome shotgun (WGS) entry which is preliminary data.</text>
</comment>
<evidence type="ECO:0000313" key="1">
    <source>
        <dbReference type="EMBL" id="TXX67328.1"/>
    </source>
</evidence>
<evidence type="ECO:0000313" key="2">
    <source>
        <dbReference type="Proteomes" id="UP000323819"/>
    </source>
</evidence>
<protein>
    <submittedName>
        <fullName evidence="1">Uncharacterized protein</fullName>
    </submittedName>
</protein>
<name>A0ABD7SRC6_VIBCL</name>
<dbReference type="EMBL" id="VSIJ01000005">
    <property type="protein sequence ID" value="TXX67328.1"/>
    <property type="molecule type" value="Genomic_DNA"/>
</dbReference>
<dbReference type="Proteomes" id="UP000323819">
    <property type="component" value="Unassembled WGS sequence"/>
</dbReference>
<reference evidence="1 2" key="1">
    <citation type="submission" date="2019-06" db="EMBL/GenBank/DDBJ databases">
        <title>Vibrio cholerae phylogeny based on whole-genome sequencing reveals genetic diversity and population strucutre.</title>
        <authorList>
            <person name="Zhiqiu Y."/>
            <person name="Bin L."/>
            <person name="Lingyan J."/>
        </authorList>
    </citation>
    <scope>NUCLEOTIDE SEQUENCE [LARGE SCALE GENOMIC DNA]</scope>
    <source>
        <strain evidence="1 2">N2814</strain>
    </source>
</reference>
<dbReference type="AlphaFoldDB" id="A0ABD7SRC6"/>
<proteinExistence type="predicted"/>
<gene>
    <name evidence="1" type="ORF">FXF03_01775</name>
</gene>
<dbReference type="RefSeq" id="WP_044126155.1">
    <property type="nucleotide sequence ID" value="NZ_JAANNJ010000013.1"/>
</dbReference>
<accession>A0ABD7SRC6</accession>
<organism evidence="1 2">
    <name type="scientific">Vibrio cholerae</name>
    <dbReference type="NCBI Taxonomy" id="666"/>
    <lineage>
        <taxon>Bacteria</taxon>
        <taxon>Pseudomonadati</taxon>
        <taxon>Pseudomonadota</taxon>
        <taxon>Gammaproteobacteria</taxon>
        <taxon>Vibrionales</taxon>
        <taxon>Vibrionaceae</taxon>
        <taxon>Vibrio</taxon>
    </lineage>
</organism>
<sequence>MNWNDAITTILKSSNTSRFLVAGKPVSGEDERDLHALILYFTHSLSIVLSRQMMFNRLIVKEESGWSYVGDGTVNQDVSLALLCLLEATEMVASLENNEHTLGQSVDVSDTLNEWRNIITNLPSGNILDCKEFTMHLMKELISNLQTKTLTFQPVNQI</sequence>